<evidence type="ECO:0000313" key="6">
    <source>
        <dbReference type="Proteomes" id="UP001595548"/>
    </source>
</evidence>
<protein>
    <submittedName>
        <fullName evidence="5">Outer membrane beta-barrel protein</fullName>
    </submittedName>
</protein>
<sequence>MVKKISSAVLFCVCSSTAVGALAQSDGGNGWRLQPEFSVGGGYGVTKLKDEDFDEDEAAKKAFALVKFNEYIGVETAYIDFDEARNDRVEFDPTGVTLGLILEAPITEMFSVYAKGGQMWWDADAKLDLEVAEATDSFDGDETFWGVGTKFQLTEHLDFKIEYERFNFDISRDEVDVLQSRDINMDVDYASANLQFTF</sequence>
<dbReference type="Gene3D" id="2.40.160.20">
    <property type="match status" value="1"/>
</dbReference>
<dbReference type="RefSeq" id="WP_339616575.1">
    <property type="nucleotide sequence ID" value="NZ_AP031500.1"/>
</dbReference>
<feature type="domain" description="Outer membrane protein OmpA-like transmembrane" evidence="4">
    <location>
        <begin position="49"/>
        <end position="176"/>
    </location>
</feature>
<feature type="chain" id="PRO_5046437814" evidence="3">
    <location>
        <begin position="24"/>
        <end position="198"/>
    </location>
</feature>
<keyword evidence="6" id="KW-1185">Reference proteome</keyword>
<keyword evidence="2" id="KW-0406">Ion transport</keyword>
<dbReference type="Proteomes" id="UP001595548">
    <property type="component" value="Unassembled WGS sequence"/>
</dbReference>
<dbReference type="InterPro" id="IPR000498">
    <property type="entry name" value="OmpA-like_TM_dom"/>
</dbReference>
<gene>
    <name evidence="5" type="ORF">ACFOEB_00475</name>
</gene>
<evidence type="ECO:0000259" key="4">
    <source>
        <dbReference type="Pfam" id="PF01389"/>
    </source>
</evidence>
<keyword evidence="2" id="KW-0626">Porin</keyword>
<organism evidence="5 6">
    <name type="scientific">Gilvimarinus japonicus</name>
    <dbReference type="NCBI Taxonomy" id="1796469"/>
    <lineage>
        <taxon>Bacteria</taxon>
        <taxon>Pseudomonadati</taxon>
        <taxon>Pseudomonadota</taxon>
        <taxon>Gammaproteobacteria</taxon>
        <taxon>Cellvibrionales</taxon>
        <taxon>Cellvibrionaceae</taxon>
        <taxon>Gilvimarinus</taxon>
    </lineage>
</organism>
<evidence type="ECO:0000256" key="2">
    <source>
        <dbReference type="ARBA" id="ARBA00023114"/>
    </source>
</evidence>
<accession>A0ABV7HIG1</accession>
<evidence type="ECO:0000313" key="5">
    <source>
        <dbReference type="EMBL" id="MFC3153664.1"/>
    </source>
</evidence>
<dbReference type="Pfam" id="PF01389">
    <property type="entry name" value="OmpA_membrane"/>
    <property type="match status" value="1"/>
</dbReference>
<keyword evidence="3" id="KW-0732">Signal</keyword>
<evidence type="ECO:0000256" key="1">
    <source>
        <dbReference type="ARBA" id="ARBA00005710"/>
    </source>
</evidence>
<comment type="caution">
    <text evidence="5">The sequence shown here is derived from an EMBL/GenBank/DDBJ whole genome shotgun (WGS) entry which is preliminary data.</text>
</comment>
<dbReference type="EMBL" id="JBHRTL010000001">
    <property type="protein sequence ID" value="MFC3153664.1"/>
    <property type="molecule type" value="Genomic_DNA"/>
</dbReference>
<dbReference type="InterPro" id="IPR011250">
    <property type="entry name" value="OMP/PagP_B-barrel"/>
</dbReference>
<proteinExistence type="inferred from homology"/>
<name>A0ABV7HIG1_9GAMM</name>
<reference evidence="6" key="1">
    <citation type="journal article" date="2019" name="Int. J. Syst. Evol. Microbiol.">
        <title>The Global Catalogue of Microorganisms (GCM) 10K type strain sequencing project: providing services to taxonomists for standard genome sequencing and annotation.</title>
        <authorList>
            <consortium name="The Broad Institute Genomics Platform"/>
            <consortium name="The Broad Institute Genome Sequencing Center for Infectious Disease"/>
            <person name="Wu L."/>
            <person name="Ma J."/>
        </authorList>
    </citation>
    <scope>NUCLEOTIDE SEQUENCE [LARGE SCALE GENOMIC DNA]</scope>
    <source>
        <strain evidence="6">KCTC 52141</strain>
    </source>
</reference>
<feature type="signal peptide" evidence="3">
    <location>
        <begin position="1"/>
        <end position="23"/>
    </location>
</feature>
<dbReference type="SUPFAM" id="SSF56925">
    <property type="entry name" value="OMPA-like"/>
    <property type="match status" value="1"/>
</dbReference>
<comment type="similarity">
    <text evidence="1">Belongs to the outer membrane OOP (TC 1.B.6) superfamily. OmpA family.</text>
</comment>
<evidence type="ECO:0000256" key="3">
    <source>
        <dbReference type="SAM" id="SignalP"/>
    </source>
</evidence>
<keyword evidence="2" id="KW-0812">Transmembrane</keyword>
<keyword evidence="2" id="KW-0813">Transport</keyword>